<dbReference type="STRING" id="1212491.LFA_0650"/>
<dbReference type="InterPro" id="IPR000182">
    <property type="entry name" value="GNAT_dom"/>
</dbReference>
<dbReference type="InterPro" id="IPR043519">
    <property type="entry name" value="NT_sf"/>
</dbReference>
<dbReference type="KEGG" id="lfa:LFA_0650"/>
<dbReference type="RefSeq" id="WP_045094842.1">
    <property type="nucleotide sequence ID" value="NZ_LN614827.1"/>
</dbReference>
<dbReference type="Pfam" id="PF00583">
    <property type="entry name" value="Acetyltransf_1"/>
    <property type="match status" value="1"/>
</dbReference>
<dbReference type="Gene3D" id="3.40.630.30">
    <property type="match status" value="1"/>
</dbReference>
<dbReference type="Pfam" id="PF04229">
    <property type="entry name" value="GrpB"/>
    <property type="match status" value="1"/>
</dbReference>
<accession>A0A098G0R1</accession>
<dbReference type="SUPFAM" id="SSF81301">
    <property type="entry name" value="Nucleotidyltransferase"/>
    <property type="match status" value="1"/>
</dbReference>
<keyword evidence="3" id="KW-1185">Reference proteome</keyword>
<protein>
    <recommendedName>
        <fullName evidence="1">N-acetyltransferase domain-containing protein</fullName>
    </recommendedName>
</protein>
<reference evidence="3" key="1">
    <citation type="submission" date="2014-09" db="EMBL/GenBank/DDBJ databases">
        <authorList>
            <person name="Gomez-Valero L."/>
        </authorList>
    </citation>
    <scope>NUCLEOTIDE SEQUENCE [LARGE SCALE GENOMIC DNA]</scope>
    <source>
        <strain evidence="3">ATCC700992</strain>
    </source>
</reference>
<dbReference type="EMBL" id="LN614827">
    <property type="protein sequence ID" value="CEG56102.1"/>
    <property type="molecule type" value="Genomic_DNA"/>
</dbReference>
<dbReference type="InterPro" id="IPR016181">
    <property type="entry name" value="Acyl_CoA_acyltransferase"/>
</dbReference>
<organism evidence="2 3">
    <name type="scientific">Legionella fallonii LLAP-10</name>
    <dbReference type="NCBI Taxonomy" id="1212491"/>
    <lineage>
        <taxon>Bacteria</taxon>
        <taxon>Pseudomonadati</taxon>
        <taxon>Pseudomonadota</taxon>
        <taxon>Gammaproteobacteria</taxon>
        <taxon>Legionellales</taxon>
        <taxon>Legionellaceae</taxon>
        <taxon>Legionella</taxon>
    </lineage>
</organism>
<sequence length="313" mass="36422">MKKTVEVVPYNPLWPQMFAEEAQRIKQALGTNCIEIHHIGSTSVPGLSAKPIIDILPVVHDVLTVDQAIKAMEAIGYSAKGEYGIPFRRYFQKGHTDRTHNVHVFAKGNSEIERHLLFRDWMKAHQQDRDAYATLKIALAEQFPNDINAYCLGKDEFITNIDTKTGFDKLRIVCTLTEREWQATRHFRQKYFFDKVPIADPYTWTFDHPDHIHFVLYRGTLIVGYAHIQLWPDQRAALRIIVIEDFLRNQGMGRYLLSFIERWLKATNILKLQIQSSPEAYPFYLHHQYVKMAFNDPDDHGSDPRDIEIGKVL</sequence>
<dbReference type="InterPro" id="IPR007344">
    <property type="entry name" value="GrpB/CoaE"/>
</dbReference>
<dbReference type="CDD" id="cd04301">
    <property type="entry name" value="NAT_SF"/>
    <property type="match status" value="1"/>
</dbReference>
<gene>
    <name evidence="2" type="ORF">LFA_0650</name>
</gene>
<dbReference type="SUPFAM" id="SSF55729">
    <property type="entry name" value="Acyl-CoA N-acyltransferases (Nat)"/>
    <property type="match status" value="1"/>
</dbReference>
<evidence type="ECO:0000313" key="3">
    <source>
        <dbReference type="Proteomes" id="UP000032430"/>
    </source>
</evidence>
<evidence type="ECO:0000259" key="1">
    <source>
        <dbReference type="PROSITE" id="PS51186"/>
    </source>
</evidence>
<evidence type="ECO:0000313" key="2">
    <source>
        <dbReference type="EMBL" id="CEG56102.1"/>
    </source>
</evidence>
<feature type="domain" description="N-acetyltransferase" evidence="1">
    <location>
        <begin position="171"/>
        <end position="313"/>
    </location>
</feature>
<dbReference type="Gene3D" id="3.30.460.10">
    <property type="entry name" value="Beta Polymerase, domain 2"/>
    <property type="match status" value="1"/>
</dbReference>
<name>A0A098G0R1_9GAMM</name>
<dbReference type="PANTHER" id="PTHR34822:SF1">
    <property type="entry name" value="GRPB FAMILY PROTEIN"/>
    <property type="match status" value="1"/>
</dbReference>
<dbReference type="PROSITE" id="PS51186">
    <property type="entry name" value="GNAT"/>
    <property type="match status" value="1"/>
</dbReference>
<dbReference type="GO" id="GO:0016747">
    <property type="term" value="F:acyltransferase activity, transferring groups other than amino-acyl groups"/>
    <property type="evidence" value="ECO:0007669"/>
    <property type="project" value="InterPro"/>
</dbReference>
<dbReference type="AlphaFoldDB" id="A0A098G0R1"/>
<dbReference type="PANTHER" id="PTHR34822">
    <property type="entry name" value="GRPB DOMAIN PROTEIN (AFU_ORTHOLOGUE AFUA_1G01530)"/>
    <property type="match status" value="1"/>
</dbReference>
<dbReference type="HOGENOM" id="CLU_871246_0_0_6"/>
<dbReference type="OrthoDB" id="9799092at2"/>
<proteinExistence type="predicted"/>
<dbReference type="Proteomes" id="UP000032430">
    <property type="component" value="Chromosome I"/>
</dbReference>